<dbReference type="STRING" id="857293.CAAU_1644"/>
<dbReference type="Pfam" id="PF00239">
    <property type="entry name" value="Resolvase"/>
    <property type="match status" value="1"/>
</dbReference>
<gene>
    <name evidence="2" type="ORF">CAAU_1644</name>
</gene>
<protein>
    <submittedName>
        <fullName evidence="2">Site-specific recombinase</fullName>
    </submittedName>
</protein>
<dbReference type="Gene3D" id="3.40.50.1390">
    <property type="entry name" value="Resolvase, N-terminal catalytic domain"/>
    <property type="match status" value="1"/>
</dbReference>
<evidence type="ECO:0000259" key="1">
    <source>
        <dbReference type="PROSITE" id="PS51736"/>
    </source>
</evidence>
<dbReference type="PROSITE" id="PS51736">
    <property type="entry name" value="RECOMBINASES_3"/>
    <property type="match status" value="1"/>
</dbReference>
<dbReference type="GO" id="GO:0003677">
    <property type="term" value="F:DNA binding"/>
    <property type="evidence" value="ECO:0007669"/>
    <property type="project" value="InterPro"/>
</dbReference>
<dbReference type="PANTHER" id="PTHR30461">
    <property type="entry name" value="DNA-INVERTASE FROM LAMBDOID PROPHAGE"/>
    <property type="match status" value="1"/>
</dbReference>
<dbReference type="SMART" id="SM00857">
    <property type="entry name" value="Resolvase"/>
    <property type="match status" value="1"/>
</dbReference>
<dbReference type="SUPFAM" id="SSF53041">
    <property type="entry name" value="Resolvase-like"/>
    <property type="match status" value="1"/>
</dbReference>
<proteinExistence type="predicted"/>
<dbReference type="Proteomes" id="UP000007652">
    <property type="component" value="Unassembled WGS sequence"/>
</dbReference>
<evidence type="ECO:0000313" key="3">
    <source>
        <dbReference type="Proteomes" id="UP000007652"/>
    </source>
</evidence>
<comment type="caution">
    <text evidence="2">The sequence shown here is derived from an EMBL/GenBank/DDBJ whole genome shotgun (WGS) entry which is preliminary data.</text>
</comment>
<dbReference type="CDD" id="cd00338">
    <property type="entry name" value="Ser_Recombinase"/>
    <property type="match status" value="1"/>
</dbReference>
<sequence>MARTVTVIPATASSVSPFLKTKVQKKRVAAYARVSTDNEEQLQSFEAQMDYYTNHIKSNPDWIFVNVYTDEGISATSTKKRDGFNRMIEDALNGKIDLIITKSVSRFARNTVDTLTTVRKLKEKGVEVYFEKENIYTLDSKGELLITIMSSLAQEESRSISENVTW</sequence>
<dbReference type="InterPro" id="IPR036162">
    <property type="entry name" value="Resolvase-like_N_sf"/>
</dbReference>
<dbReference type="eggNOG" id="COG1961">
    <property type="taxonomic scope" value="Bacteria"/>
</dbReference>
<keyword evidence="3" id="KW-1185">Reference proteome</keyword>
<dbReference type="PANTHER" id="PTHR30461:SF23">
    <property type="entry name" value="DNA RECOMBINASE-RELATED"/>
    <property type="match status" value="1"/>
</dbReference>
<dbReference type="GO" id="GO:0000150">
    <property type="term" value="F:DNA strand exchange activity"/>
    <property type="evidence" value="ECO:0007669"/>
    <property type="project" value="InterPro"/>
</dbReference>
<reference evidence="2 3" key="1">
    <citation type="journal article" date="2011" name="J. Bacteriol.">
        <title>Draft genome sequence of Caloramator australicus strain RC3T, a thermoanaerobe from the Great Artesian Basin of Australia.</title>
        <authorList>
            <person name="Ogg C.D."/>
            <person name="Patel B.K.C."/>
        </authorList>
    </citation>
    <scope>NUCLEOTIDE SEQUENCE [LARGE SCALE GENOMIC DNA]</scope>
    <source>
        <strain evidence="2 3">RC3</strain>
    </source>
</reference>
<accession>I7KUV2</accession>
<dbReference type="InterPro" id="IPR050639">
    <property type="entry name" value="SSR_resolvase"/>
</dbReference>
<name>I7KUV2_9CLOT</name>
<organism evidence="2 3">
    <name type="scientific">Caloramator australicus RC3</name>
    <dbReference type="NCBI Taxonomy" id="857293"/>
    <lineage>
        <taxon>Bacteria</taxon>
        <taxon>Bacillati</taxon>
        <taxon>Bacillota</taxon>
        <taxon>Clostridia</taxon>
        <taxon>Eubacteriales</taxon>
        <taxon>Clostridiaceae</taxon>
        <taxon>Caloramator</taxon>
    </lineage>
</organism>
<dbReference type="AlphaFoldDB" id="I7KUV2"/>
<feature type="domain" description="Resolvase/invertase-type recombinase catalytic" evidence="1">
    <location>
        <begin position="27"/>
        <end position="166"/>
    </location>
</feature>
<evidence type="ECO:0000313" key="2">
    <source>
        <dbReference type="EMBL" id="CCJ33728.1"/>
    </source>
</evidence>
<dbReference type="InterPro" id="IPR006119">
    <property type="entry name" value="Resolv_N"/>
</dbReference>
<dbReference type="EMBL" id="CAKP01000083">
    <property type="protein sequence ID" value="CCJ33728.1"/>
    <property type="molecule type" value="Genomic_DNA"/>
</dbReference>